<dbReference type="SUPFAM" id="SSF52025">
    <property type="entry name" value="PA domain"/>
    <property type="match status" value="1"/>
</dbReference>
<dbReference type="InterPro" id="IPR003137">
    <property type="entry name" value="PA_domain"/>
</dbReference>
<organism evidence="4 5">
    <name type="scientific">Didymodactylos carnosus</name>
    <dbReference type="NCBI Taxonomy" id="1234261"/>
    <lineage>
        <taxon>Eukaryota</taxon>
        <taxon>Metazoa</taxon>
        <taxon>Spiralia</taxon>
        <taxon>Gnathifera</taxon>
        <taxon>Rotifera</taxon>
        <taxon>Eurotatoria</taxon>
        <taxon>Bdelloidea</taxon>
        <taxon>Philodinida</taxon>
        <taxon>Philodinidae</taxon>
        <taxon>Didymodactylos</taxon>
    </lineage>
</organism>
<reference evidence="4" key="1">
    <citation type="submission" date="2021-02" db="EMBL/GenBank/DDBJ databases">
        <authorList>
            <person name="Nowell W R."/>
        </authorList>
    </citation>
    <scope>NUCLEOTIDE SEQUENCE</scope>
</reference>
<keyword evidence="1" id="KW-0812">Transmembrane</keyword>
<evidence type="ECO:0000259" key="2">
    <source>
        <dbReference type="Pfam" id="PF02225"/>
    </source>
</evidence>
<evidence type="ECO:0000256" key="1">
    <source>
        <dbReference type="SAM" id="Phobius"/>
    </source>
</evidence>
<dbReference type="AlphaFoldDB" id="A0A8S2SBC8"/>
<dbReference type="EMBL" id="CAJNOK010026757">
    <property type="protein sequence ID" value="CAF1408258.1"/>
    <property type="molecule type" value="Genomic_DNA"/>
</dbReference>
<protein>
    <recommendedName>
        <fullName evidence="2">PA domain-containing protein</fullName>
    </recommendedName>
</protein>
<evidence type="ECO:0000313" key="3">
    <source>
        <dbReference type="EMBL" id="CAF1408258.1"/>
    </source>
</evidence>
<feature type="non-terminal residue" evidence="4">
    <location>
        <position position="318"/>
    </location>
</feature>
<feature type="transmembrane region" description="Helical" evidence="1">
    <location>
        <begin position="21"/>
        <end position="45"/>
    </location>
</feature>
<dbReference type="Proteomes" id="UP000682733">
    <property type="component" value="Unassembled WGS sequence"/>
</dbReference>
<dbReference type="Gene3D" id="3.50.30.30">
    <property type="match status" value="1"/>
</dbReference>
<dbReference type="Gene3D" id="3.40.630.10">
    <property type="entry name" value="Zn peptidases"/>
    <property type="match status" value="1"/>
</dbReference>
<gene>
    <name evidence="3" type="ORF">OVA965_LOCUS33284</name>
    <name evidence="4" type="ORF">TMI583_LOCUS34172</name>
</gene>
<dbReference type="Pfam" id="PF02225">
    <property type="entry name" value="PA"/>
    <property type="match status" value="1"/>
</dbReference>
<dbReference type="SUPFAM" id="SSF53187">
    <property type="entry name" value="Zn-dependent exopeptidases"/>
    <property type="match status" value="1"/>
</dbReference>
<feature type="domain" description="PA" evidence="2">
    <location>
        <begin position="169"/>
        <end position="257"/>
    </location>
</feature>
<dbReference type="Proteomes" id="UP000677228">
    <property type="component" value="Unassembled WGS sequence"/>
</dbReference>
<name>A0A8S2SBC8_9BILA</name>
<sequence length="318" mass="34188">MDKAHRTVENHNQNQKNRHGFAFGVLIVLTITTIALSASTLGVVIRRVGTTTSSTSTTIIDSPLARSVQIDQMLNHLQEFQKLADASGGTRAIGTQGFNATLDYIIAYLTKNTNFKVDKRAFNASSFRVLGSPNLISLINNAKMNFTYETDFLVMRYSSSANFPSPVRLTKVPNLGCSDADWLAVSSPPPNGTVVLVQRGDCTFVEKSILAAKYNVAGLLVYNDGTAPDRLKPVNSAVSENSTYPALSLSYEVGMTLVNATLNSSANTSVLINLDVQYQPLIVVNNICADTPGDHLTTTIVVGSHSDSVQEGPGINDN</sequence>
<accession>A0A8S2SBC8</accession>
<dbReference type="EMBL" id="CAJOBA010048503">
    <property type="protein sequence ID" value="CAF4213392.1"/>
    <property type="molecule type" value="Genomic_DNA"/>
</dbReference>
<proteinExistence type="predicted"/>
<keyword evidence="1" id="KW-1133">Transmembrane helix</keyword>
<keyword evidence="1" id="KW-0472">Membrane</keyword>
<evidence type="ECO:0000313" key="4">
    <source>
        <dbReference type="EMBL" id="CAF4213392.1"/>
    </source>
</evidence>
<dbReference type="InterPro" id="IPR046450">
    <property type="entry name" value="PA_dom_sf"/>
</dbReference>
<evidence type="ECO:0000313" key="5">
    <source>
        <dbReference type="Proteomes" id="UP000682733"/>
    </source>
</evidence>
<comment type="caution">
    <text evidence="4">The sequence shown here is derived from an EMBL/GenBank/DDBJ whole genome shotgun (WGS) entry which is preliminary data.</text>
</comment>